<proteinExistence type="predicted"/>
<dbReference type="KEGG" id="bcom:BAUCODRAFT_441481"/>
<dbReference type="eggNOG" id="ENOG502SR0E">
    <property type="taxonomic scope" value="Eukaryota"/>
</dbReference>
<reference evidence="1 2" key="1">
    <citation type="journal article" date="2012" name="PLoS Pathog.">
        <title>Diverse lifestyles and strategies of plant pathogenesis encoded in the genomes of eighteen Dothideomycetes fungi.</title>
        <authorList>
            <person name="Ohm R.A."/>
            <person name="Feau N."/>
            <person name="Henrissat B."/>
            <person name="Schoch C.L."/>
            <person name="Horwitz B.A."/>
            <person name="Barry K.W."/>
            <person name="Condon B.J."/>
            <person name="Copeland A.C."/>
            <person name="Dhillon B."/>
            <person name="Glaser F."/>
            <person name="Hesse C.N."/>
            <person name="Kosti I."/>
            <person name="LaButti K."/>
            <person name="Lindquist E.A."/>
            <person name="Lucas S."/>
            <person name="Salamov A.A."/>
            <person name="Bradshaw R.E."/>
            <person name="Ciuffetti L."/>
            <person name="Hamelin R.C."/>
            <person name="Kema G.H.J."/>
            <person name="Lawrence C."/>
            <person name="Scott J.A."/>
            <person name="Spatafora J.W."/>
            <person name="Turgeon B.G."/>
            <person name="de Wit P.J.G.M."/>
            <person name="Zhong S."/>
            <person name="Goodwin S.B."/>
            <person name="Grigoriev I.V."/>
        </authorList>
    </citation>
    <scope>NUCLEOTIDE SEQUENCE [LARGE SCALE GENOMIC DNA]</scope>
    <source>
        <strain evidence="1 2">UAMH 10762</strain>
    </source>
</reference>
<evidence type="ECO:0000313" key="1">
    <source>
        <dbReference type="EMBL" id="EMC97166.1"/>
    </source>
</evidence>
<gene>
    <name evidence="1" type="ORF">BAUCODRAFT_441481</name>
</gene>
<protein>
    <recommendedName>
        <fullName evidence="3">F-box domain-containing protein</fullName>
    </recommendedName>
</protein>
<accession>M2MKE5</accession>
<dbReference type="EMBL" id="KB445554">
    <property type="protein sequence ID" value="EMC97166.1"/>
    <property type="molecule type" value="Genomic_DNA"/>
</dbReference>
<dbReference type="OMA" id="VYRLWLY"/>
<dbReference type="STRING" id="717646.M2MKE5"/>
<evidence type="ECO:0008006" key="3">
    <source>
        <dbReference type="Google" id="ProtNLM"/>
    </source>
</evidence>
<dbReference type="AlphaFoldDB" id="M2MKE5"/>
<keyword evidence="2" id="KW-1185">Reference proteome</keyword>
<dbReference type="HOGENOM" id="CLU_066899_0_0_1"/>
<evidence type="ECO:0000313" key="2">
    <source>
        <dbReference type="Proteomes" id="UP000011761"/>
    </source>
</evidence>
<dbReference type="Proteomes" id="UP000011761">
    <property type="component" value="Unassembled WGS sequence"/>
</dbReference>
<sequence length="351" mass="39587">MYFDALPNEILSHVYATLPNIASVLALASTCKHLHTVYHSSQRLSLLATVADTEFGPLDDIIQICTHNASQPAHHHRTAALSTALLTQILSIGRTALAWEDIYPFKKWKSDFASRRLLSAPERRRLRRALYRLWLYSHAFHTRDYPRTTRNHPATIAERAALLHNWTTADLAAMWDVHVVIRDVVANNVCPSNGKIAAKFSKRYPESTHQLLFNIHYAPPPAPSFCATEAWFSTPSLKYPAVSNSNRLQPTRFHEPGGEGWGDEIQHYYVVEDMMKLDPGQILFLRNFCSLKLHVQAWIRMNVPGAAEWFVENGETFSETVGVVVRQRGGEMEEFRVGVEEGAMGVALAAS</sequence>
<dbReference type="RefSeq" id="XP_007675681.1">
    <property type="nucleotide sequence ID" value="XM_007677491.1"/>
</dbReference>
<name>M2MKE5_BAUPA</name>
<organism evidence="1 2">
    <name type="scientific">Baudoinia panamericana (strain UAMH 10762)</name>
    <name type="common">Angels' share fungus</name>
    <name type="synonym">Baudoinia compniacensis (strain UAMH 10762)</name>
    <dbReference type="NCBI Taxonomy" id="717646"/>
    <lineage>
        <taxon>Eukaryota</taxon>
        <taxon>Fungi</taxon>
        <taxon>Dikarya</taxon>
        <taxon>Ascomycota</taxon>
        <taxon>Pezizomycotina</taxon>
        <taxon>Dothideomycetes</taxon>
        <taxon>Dothideomycetidae</taxon>
        <taxon>Mycosphaerellales</taxon>
        <taxon>Teratosphaeriaceae</taxon>
        <taxon>Baudoinia</taxon>
    </lineage>
</organism>
<dbReference type="GeneID" id="19114368"/>
<dbReference type="OrthoDB" id="1638493at2759"/>